<dbReference type="Proteomes" id="UP000241022">
    <property type="component" value="Unassembled WGS sequence"/>
</dbReference>
<dbReference type="EMBL" id="LXWN01000001">
    <property type="protein sequence ID" value="PTL88296.1"/>
    <property type="molecule type" value="Genomic_DNA"/>
</dbReference>
<sequence length="157" mass="17424">MVKPSALVVYVLPIVLSVSLGTAVMAETLSSPDRELNFLQFGGDGHTSSSKSEITLTGFSNEIVQNSNIEFSIKLSNPDFNCGDLYITIYDTSSSEKQVLTQSGFLKQCFIQNNNTLPVDENYSELITKSGTYEIHVEIFNEKYTDSISMDETLRVK</sequence>
<dbReference type="HOGENOM" id="CLU_1830502_0_0_2"/>
<dbReference type="AlphaFoldDB" id="A0A0A7V0V0"/>
<dbReference type="KEGG" id="nbv:T478_1088"/>
<evidence type="ECO:0000313" key="4">
    <source>
        <dbReference type="Proteomes" id="UP000241022"/>
    </source>
</evidence>
<evidence type="ECO:0000313" key="2">
    <source>
        <dbReference type="EMBL" id="PTL88296.1"/>
    </source>
</evidence>
<organism evidence="1 3">
    <name type="scientific">Candidatus Nitrosopelagicus brevis</name>
    <dbReference type="NCBI Taxonomy" id="1410606"/>
    <lineage>
        <taxon>Archaea</taxon>
        <taxon>Nitrososphaerota</taxon>
    </lineage>
</organism>
<dbReference type="OrthoDB" id="11885at2157"/>
<keyword evidence="4" id="KW-1185">Reference proteome</keyword>
<reference evidence="2 4" key="3">
    <citation type="submission" date="2018-04" db="EMBL/GenBank/DDBJ databases">
        <title>Transcriptomics of ammonia oxidizing archaea.</title>
        <authorList>
            <person name="Carini P."/>
        </authorList>
    </citation>
    <scope>NUCLEOTIDE SEQUENCE [LARGE SCALE GENOMIC DNA]</scope>
    <source>
        <strain evidence="2 4">U25</strain>
    </source>
</reference>
<dbReference type="Proteomes" id="UP000030944">
    <property type="component" value="Chromosome"/>
</dbReference>
<name>A0A0A7V0V0_9ARCH</name>
<accession>A0A0A7V0V0</accession>
<protein>
    <submittedName>
        <fullName evidence="1">Uncharacterized protein</fullName>
    </submittedName>
</protein>
<dbReference type="GeneID" id="24816973"/>
<proteinExistence type="predicted"/>
<evidence type="ECO:0000313" key="3">
    <source>
        <dbReference type="Proteomes" id="UP000030944"/>
    </source>
</evidence>
<dbReference type="RefSeq" id="WP_048105758.1">
    <property type="nucleotide sequence ID" value="NZ_CP007026.1"/>
</dbReference>
<evidence type="ECO:0000313" key="1">
    <source>
        <dbReference type="EMBL" id="AJA92503.1"/>
    </source>
</evidence>
<dbReference type="STRING" id="1410606.T478_1088"/>
<reference evidence="1 3" key="1">
    <citation type="journal article" date="2015" name="Proc. Natl. Acad. Sci. U.S.A.">
        <title>Genomic and proteomic characterization of "Candidatus Nitrosopelagicus brevis": An ammonia-oxidizing archaeon from the open ocean.</title>
        <authorList>
            <person name="Santoro A.E."/>
            <person name="Dupont C.L."/>
            <person name="Richter R.A."/>
            <person name="Craig M.T."/>
            <person name="Carini P."/>
            <person name="McIlvin M.R."/>
            <person name="Yang Y."/>
            <person name="Orsi W.D."/>
            <person name="Moran D.M."/>
            <person name="Saito M.A."/>
        </authorList>
    </citation>
    <scope>NUCLEOTIDE SEQUENCE [LARGE SCALE GENOMIC DNA]</scope>
    <source>
        <strain evidence="1">CN25</strain>
        <strain evidence="3">V2</strain>
    </source>
</reference>
<reference evidence="2" key="2">
    <citation type="submission" date="2016-05" db="EMBL/GenBank/DDBJ databases">
        <authorList>
            <person name="Lavstsen T."/>
            <person name="Jespersen J.S."/>
        </authorList>
    </citation>
    <scope>NUCLEOTIDE SEQUENCE [LARGE SCALE GENOMIC DNA]</scope>
    <source>
        <strain evidence="2">U25</strain>
    </source>
</reference>
<dbReference type="EMBL" id="CP007026">
    <property type="protein sequence ID" value="AJA92503.1"/>
    <property type="molecule type" value="Genomic_DNA"/>
</dbReference>
<gene>
    <name evidence="2" type="ORF">A7X95_03285</name>
    <name evidence="1" type="ORF">T478_1088</name>
</gene>